<evidence type="ECO:0000313" key="3">
    <source>
        <dbReference type="Proteomes" id="UP001209540"/>
    </source>
</evidence>
<protein>
    <recommendedName>
        <fullName evidence="4">MIT domain-containing protein</fullName>
    </recommendedName>
</protein>
<dbReference type="EMBL" id="JAIXMP010000002">
    <property type="protein sequence ID" value="KAI9276922.1"/>
    <property type="molecule type" value="Genomic_DNA"/>
</dbReference>
<feature type="compositionally biased region" description="Acidic residues" evidence="1">
    <location>
        <begin position="237"/>
        <end position="249"/>
    </location>
</feature>
<evidence type="ECO:0000313" key="2">
    <source>
        <dbReference type="EMBL" id="KAI9276922.1"/>
    </source>
</evidence>
<keyword evidence="3" id="KW-1185">Reference proteome</keyword>
<dbReference type="PANTHER" id="PTHR37327">
    <property type="entry name" value="CHROMOSOME 1, WHOLE GENOME SHOTGUN SEQUENCE"/>
    <property type="match status" value="1"/>
</dbReference>
<dbReference type="InterPro" id="IPR036181">
    <property type="entry name" value="MIT_dom_sf"/>
</dbReference>
<feature type="region of interest" description="Disordered" evidence="1">
    <location>
        <begin position="141"/>
        <end position="204"/>
    </location>
</feature>
<reference evidence="2" key="1">
    <citation type="journal article" date="2022" name="IScience">
        <title>Evolution of zygomycete secretomes and the origins of terrestrial fungal ecologies.</title>
        <authorList>
            <person name="Chang Y."/>
            <person name="Wang Y."/>
            <person name="Mondo S."/>
            <person name="Ahrendt S."/>
            <person name="Andreopoulos W."/>
            <person name="Barry K."/>
            <person name="Beard J."/>
            <person name="Benny G.L."/>
            <person name="Blankenship S."/>
            <person name="Bonito G."/>
            <person name="Cuomo C."/>
            <person name="Desiro A."/>
            <person name="Gervers K.A."/>
            <person name="Hundley H."/>
            <person name="Kuo A."/>
            <person name="LaButti K."/>
            <person name="Lang B.F."/>
            <person name="Lipzen A."/>
            <person name="O'Donnell K."/>
            <person name="Pangilinan J."/>
            <person name="Reynolds N."/>
            <person name="Sandor L."/>
            <person name="Smith M.E."/>
            <person name="Tsang A."/>
            <person name="Grigoriev I.V."/>
            <person name="Stajich J.E."/>
            <person name="Spatafora J.W."/>
        </authorList>
    </citation>
    <scope>NUCLEOTIDE SEQUENCE</scope>
    <source>
        <strain evidence="2">RSA 2281</strain>
    </source>
</reference>
<evidence type="ECO:0008006" key="4">
    <source>
        <dbReference type="Google" id="ProtNLM"/>
    </source>
</evidence>
<gene>
    <name evidence="2" type="ORF">BDA99DRAFT_532014</name>
</gene>
<dbReference type="Proteomes" id="UP001209540">
    <property type="component" value="Unassembled WGS sequence"/>
</dbReference>
<accession>A0AAD5KPH0</accession>
<sequence>MQQKKRGLFRSTSRLFLRGANNHINNSNTNSNNNNSSKKDLDQLAVEAALSKAKLAVLHDSAGDIDSAIDAYTETVELLADVKDKTLIKIHDTYAQRIEVLAFAQNSSMDPSDNNNNKAIIDEKEKQKCIMDVTIDPTPSLCLSGGEESECSQPPTPSTSTISDPWIIHHLPSTSVSSSSSTTTTRTSSSSNSSSSHHSTSHGDLNTIFETDQEQQPFQLRLTLPRTITTSCFLDDATVDDDNDHDEENNQSNDEQQQKQPSSSSSYSSYYWTMMKRFKQSMTQGGYLTDRLYVPKQLWYNQQHRPNLPHLDHKLAMTEHLLAILKLLKQRQDPKVDAMRTLMTLQQLEETLIKTPSLSTAAISSSTAIHPTPSPSFSSQTSSMIHSAAKKWRASIHRQIQTASAWKNNKFVDRIRSDHSTPKMIDDRYHMYIRTLIKLFTAAQVLDQWHSEYSMDRNTSIHQQILAKIELCADMLGHIVCNNVLEDFKILWESWVNRGNQYMND</sequence>
<evidence type="ECO:0000256" key="1">
    <source>
        <dbReference type="SAM" id="MobiDB-lite"/>
    </source>
</evidence>
<dbReference type="SUPFAM" id="SSF116846">
    <property type="entry name" value="MIT domain"/>
    <property type="match status" value="1"/>
</dbReference>
<feature type="region of interest" description="Disordered" evidence="1">
    <location>
        <begin position="236"/>
        <end position="266"/>
    </location>
</feature>
<feature type="compositionally biased region" description="Low complexity" evidence="1">
    <location>
        <begin position="173"/>
        <end position="198"/>
    </location>
</feature>
<proteinExistence type="predicted"/>
<comment type="caution">
    <text evidence="2">The sequence shown here is derived from an EMBL/GenBank/DDBJ whole genome shotgun (WGS) entry which is preliminary data.</text>
</comment>
<reference evidence="2" key="2">
    <citation type="submission" date="2023-02" db="EMBL/GenBank/DDBJ databases">
        <authorList>
            <consortium name="DOE Joint Genome Institute"/>
            <person name="Mondo S.J."/>
            <person name="Chang Y."/>
            <person name="Wang Y."/>
            <person name="Ahrendt S."/>
            <person name="Andreopoulos W."/>
            <person name="Barry K."/>
            <person name="Beard J."/>
            <person name="Benny G.L."/>
            <person name="Blankenship S."/>
            <person name="Bonito G."/>
            <person name="Cuomo C."/>
            <person name="Desiro A."/>
            <person name="Gervers K.A."/>
            <person name="Hundley H."/>
            <person name="Kuo A."/>
            <person name="LaButti K."/>
            <person name="Lang B.F."/>
            <person name="Lipzen A."/>
            <person name="O'Donnell K."/>
            <person name="Pangilinan J."/>
            <person name="Reynolds N."/>
            <person name="Sandor L."/>
            <person name="Smith M.W."/>
            <person name="Tsang A."/>
            <person name="Grigoriev I.V."/>
            <person name="Stajich J.E."/>
            <person name="Spatafora J.W."/>
        </authorList>
    </citation>
    <scope>NUCLEOTIDE SEQUENCE</scope>
    <source>
        <strain evidence="2">RSA 2281</strain>
    </source>
</reference>
<name>A0AAD5KPH0_9FUNG</name>
<dbReference type="AlphaFoldDB" id="A0AAD5KPH0"/>
<organism evidence="2 3">
    <name type="scientific">Phascolomyces articulosus</name>
    <dbReference type="NCBI Taxonomy" id="60185"/>
    <lineage>
        <taxon>Eukaryota</taxon>
        <taxon>Fungi</taxon>
        <taxon>Fungi incertae sedis</taxon>
        <taxon>Mucoromycota</taxon>
        <taxon>Mucoromycotina</taxon>
        <taxon>Mucoromycetes</taxon>
        <taxon>Mucorales</taxon>
        <taxon>Lichtheimiaceae</taxon>
        <taxon>Phascolomyces</taxon>
    </lineage>
</organism>
<dbReference type="PANTHER" id="PTHR37327:SF1">
    <property type="entry name" value="MICROTUBULE INTERACTING AND TRANSPORT DOMAIN-CONTAINING PROTEIN"/>
    <property type="match status" value="1"/>
</dbReference>